<evidence type="ECO:0000313" key="2">
    <source>
        <dbReference type="EMBL" id="TCI10131.1"/>
    </source>
</evidence>
<reference evidence="2 3" key="1">
    <citation type="submission" date="2019-02" db="EMBL/GenBank/DDBJ databases">
        <title>Dyella amyloliquefaciens sp. nov., isolated from forest soil.</title>
        <authorList>
            <person name="Gao Z.-H."/>
            <person name="Qiu L.-H."/>
        </authorList>
    </citation>
    <scope>NUCLEOTIDE SEQUENCE [LARGE SCALE GENOMIC DNA]</scope>
    <source>
        <strain evidence="2 3">KACC 12747</strain>
    </source>
</reference>
<keyword evidence="3" id="KW-1185">Reference proteome</keyword>
<comment type="caution">
    <text evidence="2">The sequence shown here is derived from an EMBL/GenBank/DDBJ whole genome shotgun (WGS) entry which is preliminary data.</text>
</comment>
<dbReference type="InterPro" id="IPR019670">
    <property type="entry name" value="DUF2523"/>
</dbReference>
<name>A0A4V6N9Z4_9GAMM</name>
<keyword evidence="1" id="KW-0812">Transmembrane</keyword>
<feature type="transmembrane region" description="Helical" evidence="1">
    <location>
        <begin position="7"/>
        <end position="31"/>
    </location>
</feature>
<dbReference type="EMBL" id="SJTG01000002">
    <property type="protein sequence ID" value="TCI10131.1"/>
    <property type="molecule type" value="Genomic_DNA"/>
</dbReference>
<dbReference type="Pfam" id="PF10734">
    <property type="entry name" value="DUF2523"/>
    <property type="match status" value="1"/>
</dbReference>
<protein>
    <submittedName>
        <fullName evidence="2">DUF2523 domain-containing protein</fullName>
    </submittedName>
</protein>
<accession>A0A4V6N9Z4</accession>
<evidence type="ECO:0000313" key="3">
    <source>
        <dbReference type="Proteomes" id="UP000291822"/>
    </source>
</evidence>
<dbReference type="Proteomes" id="UP000291822">
    <property type="component" value="Unassembled WGS sequence"/>
</dbReference>
<feature type="transmembrane region" description="Helical" evidence="1">
    <location>
        <begin position="43"/>
        <end position="65"/>
    </location>
</feature>
<gene>
    <name evidence="2" type="ORF">EZM97_14525</name>
</gene>
<proteinExistence type="predicted"/>
<dbReference type="AlphaFoldDB" id="A0A4V6N9Z4"/>
<keyword evidence="1" id="KW-0472">Membrane</keyword>
<keyword evidence="1" id="KW-1133">Transmembrane helix</keyword>
<organism evidence="2 3">
    <name type="scientific">Dyella soli</name>
    <dbReference type="NCBI Taxonomy" id="522319"/>
    <lineage>
        <taxon>Bacteria</taxon>
        <taxon>Pseudomonadati</taxon>
        <taxon>Pseudomonadota</taxon>
        <taxon>Gammaproteobacteria</taxon>
        <taxon>Lysobacterales</taxon>
        <taxon>Rhodanobacteraceae</taxon>
        <taxon>Dyella</taxon>
    </lineage>
</organism>
<dbReference type="RefSeq" id="WP_131407854.1">
    <property type="nucleotide sequence ID" value="NZ_SJTG01000002.1"/>
</dbReference>
<evidence type="ECO:0000256" key="1">
    <source>
        <dbReference type="SAM" id="Phobius"/>
    </source>
</evidence>
<sequence length="95" mass="9732">MPAIVAWLLGVLESRIGSIVISALLALGLSWTTYTFSVAPLRAYILSQTAGIPAMGIGVLGFLGVDRAITMILSAVASKAAVNGAKSILTRKASS</sequence>